<dbReference type="AlphaFoldDB" id="A0A381N5F9"/>
<organism evidence="5">
    <name type="scientific">marine metagenome</name>
    <dbReference type="NCBI Taxonomy" id="408172"/>
    <lineage>
        <taxon>unclassified sequences</taxon>
        <taxon>metagenomes</taxon>
        <taxon>ecological metagenomes</taxon>
    </lineage>
</organism>
<dbReference type="InterPro" id="IPR036909">
    <property type="entry name" value="Cyt_c-like_dom_sf"/>
</dbReference>
<dbReference type="PANTHER" id="PTHR35008:SF4">
    <property type="entry name" value="BLL4482 PROTEIN"/>
    <property type="match status" value="1"/>
</dbReference>
<dbReference type="Pfam" id="PF13442">
    <property type="entry name" value="Cytochrome_CBB3"/>
    <property type="match status" value="1"/>
</dbReference>
<dbReference type="GO" id="GO:0009055">
    <property type="term" value="F:electron transfer activity"/>
    <property type="evidence" value="ECO:0007669"/>
    <property type="project" value="InterPro"/>
</dbReference>
<gene>
    <name evidence="5" type="ORF">METZ01_LOCUS2533</name>
</gene>
<protein>
    <recommendedName>
        <fullName evidence="4">Cytochrome c domain-containing protein</fullName>
    </recommendedName>
</protein>
<evidence type="ECO:0000256" key="1">
    <source>
        <dbReference type="ARBA" id="ARBA00022617"/>
    </source>
</evidence>
<feature type="domain" description="Cytochrome c" evidence="4">
    <location>
        <begin position="22"/>
        <end position="96"/>
    </location>
</feature>
<feature type="non-terminal residue" evidence="5">
    <location>
        <position position="1"/>
    </location>
</feature>
<dbReference type="PANTHER" id="PTHR35008">
    <property type="entry name" value="BLL4482 PROTEIN-RELATED"/>
    <property type="match status" value="1"/>
</dbReference>
<evidence type="ECO:0000256" key="2">
    <source>
        <dbReference type="ARBA" id="ARBA00022723"/>
    </source>
</evidence>
<dbReference type="EMBL" id="UINC01000130">
    <property type="protein sequence ID" value="SUZ49679.1"/>
    <property type="molecule type" value="Genomic_DNA"/>
</dbReference>
<sequence>VTFRHALAIVVCLAWTTSANSAQDQPGTEPYQRVCQACHGELGKGDIAPPLVPGRFDPDYVLAVVREGFGQMPPISTRELTDDEVRAIVSYLASLTPEKPPVASTETIR</sequence>
<proteinExistence type="predicted"/>
<dbReference type="SUPFAM" id="SSF46626">
    <property type="entry name" value="Cytochrome c"/>
    <property type="match status" value="1"/>
</dbReference>
<accession>A0A381N5F9</accession>
<keyword evidence="3" id="KW-0408">Iron</keyword>
<dbReference type="InterPro" id="IPR009056">
    <property type="entry name" value="Cyt_c-like_dom"/>
</dbReference>
<dbReference type="Gene3D" id="1.10.760.10">
    <property type="entry name" value="Cytochrome c-like domain"/>
    <property type="match status" value="1"/>
</dbReference>
<evidence type="ECO:0000259" key="4">
    <source>
        <dbReference type="PROSITE" id="PS51007"/>
    </source>
</evidence>
<reference evidence="5" key="1">
    <citation type="submission" date="2018-05" db="EMBL/GenBank/DDBJ databases">
        <authorList>
            <person name="Lanie J.A."/>
            <person name="Ng W.-L."/>
            <person name="Kazmierczak K.M."/>
            <person name="Andrzejewski T.M."/>
            <person name="Davidsen T.M."/>
            <person name="Wayne K.J."/>
            <person name="Tettelin H."/>
            <person name="Glass J.I."/>
            <person name="Rusch D."/>
            <person name="Podicherti R."/>
            <person name="Tsui H.-C.T."/>
            <person name="Winkler M.E."/>
        </authorList>
    </citation>
    <scope>NUCLEOTIDE SEQUENCE</scope>
</reference>
<name>A0A381N5F9_9ZZZZ</name>
<evidence type="ECO:0000313" key="5">
    <source>
        <dbReference type="EMBL" id="SUZ49679.1"/>
    </source>
</evidence>
<evidence type="ECO:0000256" key="3">
    <source>
        <dbReference type="ARBA" id="ARBA00023004"/>
    </source>
</evidence>
<dbReference type="PROSITE" id="PS51007">
    <property type="entry name" value="CYTC"/>
    <property type="match status" value="1"/>
</dbReference>
<dbReference type="InterPro" id="IPR051459">
    <property type="entry name" value="Cytochrome_c-type_DH"/>
</dbReference>
<dbReference type="GO" id="GO:0046872">
    <property type="term" value="F:metal ion binding"/>
    <property type="evidence" value="ECO:0007669"/>
    <property type="project" value="UniProtKB-KW"/>
</dbReference>
<dbReference type="GO" id="GO:0020037">
    <property type="term" value="F:heme binding"/>
    <property type="evidence" value="ECO:0007669"/>
    <property type="project" value="InterPro"/>
</dbReference>
<keyword evidence="2" id="KW-0479">Metal-binding</keyword>
<keyword evidence="1" id="KW-0349">Heme</keyword>